<keyword evidence="12" id="KW-1185">Reference proteome</keyword>
<feature type="domain" description="SAC" evidence="10">
    <location>
        <begin position="161"/>
        <end position="540"/>
    </location>
</feature>
<evidence type="ECO:0000256" key="2">
    <source>
        <dbReference type="ARBA" id="ARBA00008943"/>
    </source>
</evidence>
<feature type="compositionally biased region" description="Low complexity" evidence="9">
    <location>
        <begin position="1107"/>
        <end position="1125"/>
    </location>
</feature>
<dbReference type="InterPro" id="IPR000300">
    <property type="entry name" value="IPPc"/>
</dbReference>
<evidence type="ECO:0000256" key="9">
    <source>
        <dbReference type="SAM" id="MobiDB-lite"/>
    </source>
</evidence>
<dbReference type="InterPro" id="IPR036691">
    <property type="entry name" value="Endo/exonu/phosph_ase_sf"/>
</dbReference>
<dbReference type="InterPro" id="IPR046985">
    <property type="entry name" value="IP5"/>
</dbReference>
<dbReference type="Gene3D" id="3.60.10.10">
    <property type="entry name" value="Endonuclease/exonuclease/phosphatase"/>
    <property type="match status" value="1"/>
</dbReference>
<proteinExistence type="inferred from homology"/>
<accession>A0A0B1PFN2</accession>
<name>A0A0B1PFN2_UNCNE</name>
<feature type="compositionally biased region" description="Polar residues" evidence="9">
    <location>
        <begin position="1023"/>
        <end position="1032"/>
    </location>
</feature>
<comment type="similarity">
    <text evidence="2">Belongs to the synaptojanin family.</text>
</comment>
<feature type="compositionally biased region" description="Polar residues" evidence="9">
    <location>
        <begin position="1068"/>
        <end position="1079"/>
    </location>
</feature>
<dbReference type="SUPFAM" id="SSF56219">
    <property type="entry name" value="DNase I-like"/>
    <property type="match status" value="1"/>
</dbReference>
<dbReference type="PANTHER" id="PTHR11200:SF257">
    <property type="entry name" value="PHOSPHOINOSITIDE 5-PHOSPHATASE"/>
    <property type="match status" value="1"/>
</dbReference>
<dbReference type="HOGENOM" id="CLU_003016_2_1_1"/>
<dbReference type="EC" id="3.1.3.36" evidence="4"/>
<dbReference type="Pfam" id="PF22669">
    <property type="entry name" value="Exo_endo_phos2"/>
    <property type="match status" value="1"/>
</dbReference>
<dbReference type="SMART" id="SM00128">
    <property type="entry name" value="IPPc"/>
    <property type="match status" value="1"/>
</dbReference>
<dbReference type="GO" id="GO:0005737">
    <property type="term" value="C:cytoplasm"/>
    <property type="evidence" value="ECO:0007669"/>
    <property type="project" value="UniProtKB-SubCell"/>
</dbReference>
<dbReference type="Pfam" id="PF02383">
    <property type="entry name" value="Syja_N"/>
    <property type="match status" value="1"/>
</dbReference>
<dbReference type="OMA" id="HPCHELR"/>
<feature type="region of interest" description="Disordered" evidence="9">
    <location>
        <begin position="988"/>
        <end position="1032"/>
    </location>
</feature>
<comment type="similarity">
    <text evidence="3">In the central section; belongs to the inositol 1,4,5-trisphosphate 5-phosphatase family.</text>
</comment>
<evidence type="ECO:0000256" key="1">
    <source>
        <dbReference type="ARBA" id="ARBA00004496"/>
    </source>
</evidence>
<evidence type="ECO:0000256" key="3">
    <source>
        <dbReference type="ARBA" id="ARBA00009678"/>
    </source>
</evidence>
<evidence type="ECO:0000313" key="12">
    <source>
        <dbReference type="Proteomes" id="UP000030854"/>
    </source>
</evidence>
<evidence type="ECO:0000256" key="8">
    <source>
        <dbReference type="ARBA" id="ARBA00022927"/>
    </source>
</evidence>
<dbReference type="GO" id="GO:0046856">
    <property type="term" value="P:phosphatidylinositol dephosphorylation"/>
    <property type="evidence" value="ECO:0007669"/>
    <property type="project" value="InterPro"/>
</dbReference>
<dbReference type="EMBL" id="JNVN01000421">
    <property type="protein sequence ID" value="KHJ35374.1"/>
    <property type="molecule type" value="Genomic_DNA"/>
</dbReference>
<feature type="region of interest" description="Disordered" evidence="9">
    <location>
        <begin position="1064"/>
        <end position="1239"/>
    </location>
</feature>
<dbReference type="GO" id="GO:0043813">
    <property type="term" value="F:phosphatidylinositol-3,5-bisphosphate 5-phosphatase activity"/>
    <property type="evidence" value="ECO:0007669"/>
    <property type="project" value="TreeGrafter"/>
</dbReference>
<dbReference type="PANTHER" id="PTHR11200">
    <property type="entry name" value="INOSITOL 5-PHOSPHATASE"/>
    <property type="match status" value="1"/>
</dbReference>
<feature type="compositionally biased region" description="Polar residues" evidence="9">
    <location>
        <begin position="1131"/>
        <end position="1141"/>
    </location>
</feature>
<organism evidence="11 12">
    <name type="scientific">Uncinula necator</name>
    <name type="common">Grape powdery mildew</name>
    <dbReference type="NCBI Taxonomy" id="52586"/>
    <lineage>
        <taxon>Eukaryota</taxon>
        <taxon>Fungi</taxon>
        <taxon>Dikarya</taxon>
        <taxon>Ascomycota</taxon>
        <taxon>Pezizomycotina</taxon>
        <taxon>Leotiomycetes</taxon>
        <taxon>Erysiphales</taxon>
        <taxon>Erysiphaceae</taxon>
        <taxon>Erysiphe</taxon>
    </lineage>
</organism>
<feature type="compositionally biased region" description="Basic and acidic residues" evidence="9">
    <location>
        <begin position="1142"/>
        <end position="1157"/>
    </location>
</feature>
<evidence type="ECO:0000313" key="11">
    <source>
        <dbReference type="EMBL" id="KHJ35374.1"/>
    </source>
</evidence>
<dbReference type="GO" id="GO:0004439">
    <property type="term" value="F:phosphatidylinositol-4,5-bisphosphate 5-phosphatase activity"/>
    <property type="evidence" value="ECO:0007669"/>
    <property type="project" value="UniProtKB-EC"/>
</dbReference>
<evidence type="ECO:0000256" key="5">
    <source>
        <dbReference type="ARBA" id="ARBA00022448"/>
    </source>
</evidence>
<dbReference type="AlphaFoldDB" id="A0A0B1PFN2"/>
<comment type="caution">
    <text evidence="11">The sequence shown here is derived from an EMBL/GenBank/DDBJ whole genome shotgun (WGS) entry which is preliminary data.</text>
</comment>
<protein>
    <recommendedName>
        <fullName evidence="4">phosphoinositide 5-phosphatase</fullName>
        <ecNumber evidence="4">3.1.3.36</ecNumber>
    </recommendedName>
</protein>
<keyword evidence="8" id="KW-0653">Protein transport</keyword>
<dbReference type="STRING" id="52586.A0A0B1PFN2"/>
<comment type="subcellular location">
    <subcellularLocation>
        <location evidence="1">Cytoplasm</location>
    </subcellularLocation>
</comment>
<dbReference type="GO" id="GO:0015031">
    <property type="term" value="P:protein transport"/>
    <property type="evidence" value="ECO:0007669"/>
    <property type="project" value="UniProtKB-KW"/>
</dbReference>
<dbReference type="FunFam" id="3.60.10.10:FF:000029">
    <property type="entry name" value="Inositol polyphosphate 5-phosphatase"/>
    <property type="match status" value="1"/>
</dbReference>
<dbReference type="Proteomes" id="UP000030854">
    <property type="component" value="Unassembled WGS sequence"/>
</dbReference>
<sequence length="1239" mass="139022">MSIHILVCESPYRSIALITTSYALTFRCYPSDSNINKNVVVPGLSTEEAATSRCIVEFQSKKSIDLNNYQPLSPLPIHGTLGLITVNNNIFICVVTGATRVASVRPGETAEKIYGVEFYCLNTSNYDNSPKEVSDQNNLEDGFLANIRGKELSQEHPCADLQRLLCDGSFYFSTDVDLTNRLQDRDIEVNNLDIDHMDTDFLWNSFMINPLIKFRSQLLRSERKNLDSSRTLTSAIRGFIMTLMIPSSPSSLLNEENGAPSSLTLISRLSCRRAGTRFNSRGIDDDGNVANFVESEIVYYSPLVNSLLGDVEPSGICFSYVQIRGSVPIFWEQAAGLIPGQQKITMTRSPEGTLPSFHKHFSELERKYGLVHIVNLLSENKASELELANLYRKAVKNAKDKWSKENYFLDPQFLKQTEFDFHAETKGPGGYESATLIRRLIKSSSNEFSYFLCEDQIYSAEDYPNAKGNRTFVISHQKGVFRTNCLDCLDRTNLIQSIISQMVVEAFLAHQNKHVSPDFWMSHSNLWADNGDSLSRIYAGTGALKSSFTRHGKMSFAGALADARKSATRLYINNFADKARQQNIDFLLGRSIGQKAIHLFDPINEYVMTELSKKTSKYRSFKTIKIWCGTFNLNGRNISTEYDLSPWLFPSLDHTQESPEIVATGFQEIVELSPQQIMNSDPKRKEAWEKLVLDTINKKEKLNGNEYYVMLRSGQLIGASLMIFVKKSALFNIRNVEGSVLKTGMSGMAGNKGAVAIRMDYADTPICFVTAHFAAGFKNYEERNNNFATINHSLRFQRNRGINDHYTVIWMGDFNYRIALDNEIVRNLIKNEEIDILFQNDQLNLQMIAGLVFPSYSESKITFAPTYKFDVGTNTYDTSEKSRIPAWTDRILLKGENTRQICYNSAPLQFSDHRPVYGIFLSTVSITDEQRKESLSRQIFEERKSHVNDAISEKNNNNKDKSKLSILGSNLDIVNSERTHSQLLSQKIKLPTPQKSGNTLNKSYSVIKPQKPPKPPVIGPSLAVSNNSNTPRVISKKSSIASDIKDVSNVLEYEVLKKSNLTDHEGLHNSSLTPTSAGYLNSDRSKSSTYAPSRQVPPPIARKPLHLTSTTKLSSTTSIISPTSKALNGSPPISISETKNIQNREPHGKVESKKSKDPPPSPLPRNASRVAKNPPLSLQPQYVSKGPWLTSKESYISNKNVSKPNVPPRKKSSTTLLEGDLDSSINGWKALEPENQKLR</sequence>
<keyword evidence="7" id="KW-0378">Hydrolase</keyword>
<evidence type="ECO:0000259" key="10">
    <source>
        <dbReference type="PROSITE" id="PS50275"/>
    </source>
</evidence>
<feature type="compositionally biased region" description="Polar residues" evidence="9">
    <location>
        <begin position="1191"/>
        <end position="1203"/>
    </location>
</feature>
<evidence type="ECO:0000256" key="7">
    <source>
        <dbReference type="ARBA" id="ARBA00022801"/>
    </source>
</evidence>
<keyword evidence="5" id="KW-0813">Transport</keyword>
<evidence type="ECO:0000256" key="6">
    <source>
        <dbReference type="ARBA" id="ARBA00022490"/>
    </source>
</evidence>
<reference evidence="11 12" key="1">
    <citation type="journal article" date="2014" name="BMC Genomics">
        <title>Adaptive genomic structural variation in the grape powdery mildew pathogen, Erysiphe necator.</title>
        <authorList>
            <person name="Jones L."/>
            <person name="Riaz S."/>
            <person name="Morales-Cruz A."/>
            <person name="Amrine K.C."/>
            <person name="McGuire B."/>
            <person name="Gubler W.D."/>
            <person name="Walker M.A."/>
            <person name="Cantu D."/>
        </authorList>
    </citation>
    <scope>NUCLEOTIDE SEQUENCE [LARGE SCALE GENOMIC DNA]</scope>
    <source>
        <strain evidence="12">c</strain>
    </source>
</reference>
<keyword evidence="6" id="KW-0963">Cytoplasm</keyword>
<dbReference type="InterPro" id="IPR002013">
    <property type="entry name" value="SAC_dom"/>
</dbReference>
<gene>
    <name evidence="11" type="ORF">EV44_g2594</name>
</gene>
<feature type="compositionally biased region" description="Polar residues" evidence="9">
    <location>
        <begin position="993"/>
        <end position="1004"/>
    </location>
</feature>
<dbReference type="GO" id="GO:0016020">
    <property type="term" value="C:membrane"/>
    <property type="evidence" value="ECO:0007669"/>
    <property type="project" value="TreeGrafter"/>
</dbReference>
<evidence type="ECO:0000256" key="4">
    <source>
        <dbReference type="ARBA" id="ARBA00013044"/>
    </source>
</evidence>
<dbReference type="PROSITE" id="PS50275">
    <property type="entry name" value="SAC"/>
    <property type="match status" value="1"/>
</dbReference>